<dbReference type="EMBL" id="CAXDID020001165">
    <property type="protein sequence ID" value="CAL6117062.1"/>
    <property type="molecule type" value="Genomic_DNA"/>
</dbReference>
<organism evidence="1">
    <name type="scientific">Hexamita inflata</name>
    <dbReference type="NCBI Taxonomy" id="28002"/>
    <lineage>
        <taxon>Eukaryota</taxon>
        <taxon>Metamonada</taxon>
        <taxon>Diplomonadida</taxon>
        <taxon>Hexamitidae</taxon>
        <taxon>Hexamitinae</taxon>
        <taxon>Hexamita</taxon>
    </lineage>
</organism>
<accession>A0AA86NZZ5</accession>
<dbReference type="AlphaFoldDB" id="A0AA86NZZ5"/>
<dbReference type="EMBL" id="CATOUU010000404">
    <property type="protein sequence ID" value="CAI9928503.1"/>
    <property type="molecule type" value="Genomic_DNA"/>
</dbReference>
<dbReference type="Proteomes" id="UP001642409">
    <property type="component" value="Unassembled WGS sequence"/>
</dbReference>
<evidence type="ECO:0000313" key="1">
    <source>
        <dbReference type="EMBL" id="CAI9928503.1"/>
    </source>
</evidence>
<proteinExistence type="predicted"/>
<sequence>MTTAYPRAFQMQRYCHVRAMKNDIMFSTLRMRVQRAQDLGYVAANKLGLNQNRWLLNADSLLPCIREICQSARICTRITASWPQTRFNKIYILGVSPSFIRVQAAPDQFGIMARTPSFIIQLQYKT</sequence>
<evidence type="ECO:0000313" key="2">
    <source>
        <dbReference type="EMBL" id="CAL6117062.1"/>
    </source>
</evidence>
<evidence type="ECO:0000313" key="3">
    <source>
        <dbReference type="Proteomes" id="UP001642409"/>
    </source>
</evidence>
<reference evidence="1" key="1">
    <citation type="submission" date="2023-06" db="EMBL/GenBank/DDBJ databases">
        <authorList>
            <person name="Kurt Z."/>
        </authorList>
    </citation>
    <scope>NUCLEOTIDE SEQUENCE</scope>
</reference>
<name>A0AA86NZZ5_9EUKA</name>
<keyword evidence="3" id="KW-1185">Reference proteome</keyword>
<protein>
    <submittedName>
        <fullName evidence="2">Hypothetical_protein</fullName>
    </submittedName>
</protein>
<reference evidence="2 3" key="2">
    <citation type="submission" date="2024-07" db="EMBL/GenBank/DDBJ databases">
        <authorList>
            <person name="Akdeniz Z."/>
        </authorList>
    </citation>
    <scope>NUCLEOTIDE SEQUENCE [LARGE SCALE GENOMIC DNA]</scope>
</reference>
<comment type="caution">
    <text evidence="1">The sequence shown here is derived from an EMBL/GenBank/DDBJ whole genome shotgun (WGS) entry which is preliminary data.</text>
</comment>
<gene>
    <name evidence="1" type="ORF">HINF_LOCUS16148</name>
    <name evidence="2" type="ORF">HINF_LOCUS79298</name>
</gene>